<protein>
    <submittedName>
        <fullName evidence="3">Outer membrane chaperone skp:: OmpH</fullName>
    </submittedName>
</protein>
<dbReference type="InterPro" id="IPR005632">
    <property type="entry name" value="Chaperone_Skp"/>
</dbReference>
<feature type="chain" id="PRO_5027039209" evidence="2">
    <location>
        <begin position="27"/>
        <end position="260"/>
    </location>
</feature>
<gene>
    <name evidence="3" type="ORF">SOIL9_10010</name>
</gene>
<dbReference type="RefSeq" id="WP_162670955.1">
    <property type="nucleotide sequence ID" value="NZ_LR593886.1"/>
</dbReference>
<dbReference type="Gene3D" id="3.30.910.20">
    <property type="entry name" value="Skp domain"/>
    <property type="match status" value="1"/>
</dbReference>
<keyword evidence="4" id="KW-1185">Reference proteome</keyword>
<feature type="compositionally biased region" description="Low complexity" evidence="1">
    <location>
        <begin position="230"/>
        <end position="245"/>
    </location>
</feature>
<evidence type="ECO:0000313" key="4">
    <source>
        <dbReference type="Proteomes" id="UP000464178"/>
    </source>
</evidence>
<feature type="compositionally biased region" description="Gly residues" evidence="1">
    <location>
        <begin position="246"/>
        <end position="260"/>
    </location>
</feature>
<organism evidence="3 4">
    <name type="scientific">Gemmata massiliana</name>
    <dbReference type="NCBI Taxonomy" id="1210884"/>
    <lineage>
        <taxon>Bacteria</taxon>
        <taxon>Pseudomonadati</taxon>
        <taxon>Planctomycetota</taxon>
        <taxon>Planctomycetia</taxon>
        <taxon>Gemmatales</taxon>
        <taxon>Gemmataceae</taxon>
        <taxon>Gemmata</taxon>
    </lineage>
</organism>
<proteinExistence type="predicted"/>
<dbReference type="SUPFAM" id="SSF111384">
    <property type="entry name" value="OmpH-like"/>
    <property type="match status" value="1"/>
</dbReference>
<feature type="signal peptide" evidence="2">
    <location>
        <begin position="1"/>
        <end position="26"/>
    </location>
</feature>
<sequence>MNRTFMCLSAALGIAGVVYLTGLSHAQPPAGGAPAPGGAPAAPATRPTVAVFNMAGVMRDFGQAKYQVHLLNQRKNEMSKALLALRAEYLGHQKDLQINANHPEKDAKQQRMLALTRSIEDEDRKINKMLNDDASKIISDLYDRIKTVVDKTAEMNGYHVVFAYPDAVTPEEQNSAYIKELKLKPPAAQPFYVAPHADITGVVVKTLNAWYPPVDGQGKPVDVSKLTVDPAAPAPTTGGAPPVGGAPAGPGGGVPVPGKP</sequence>
<dbReference type="Proteomes" id="UP000464178">
    <property type="component" value="Chromosome"/>
</dbReference>
<dbReference type="AlphaFoldDB" id="A0A6P2D7G3"/>
<feature type="region of interest" description="Disordered" evidence="1">
    <location>
        <begin position="218"/>
        <end position="260"/>
    </location>
</feature>
<reference evidence="3 4" key="1">
    <citation type="submission" date="2019-05" db="EMBL/GenBank/DDBJ databases">
        <authorList>
            <consortium name="Science for Life Laboratories"/>
        </authorList>
    </citation>
    <scope>NUCLEOTIDE SEQUENCE [LARGE SCALE GENOMIC DNA]</scope>
    <source>
        <strain evidence="3">Soil9</strain>
    </source>
</reference>
<dbReference type="KEGG" id="gms:SOIL9_10010"/>
<keyword evidence="2" id="KW-0732">Signal</keyword>
<dbReference type="GO" id="GO:0051082">
    <property type="term" value="F:unfolded protein binding"/>
    <property type="evidence" value="ECO:0007669"/>
    <property type="project" value="InterPro"/>
</dbReference>
<dbReference type="SMART" id="SM00935">
    <property type="entry name" value="OmpH"/>
    <property type="match status" value="1"/>
</dbReference>
<name>A0A6P2D7G3_9BACT</name>
<evidence type="ECO:0000256" key="1">
    <source>
        <dbReference type="SAM" id="MobiDB-lite"/>
    </source>
</evidence>
<dbReference type="EMBL" id="LR593886">
    <property type="protein sequence ID" value="VTR96877.1"/>
    <property type="molecule type" value="Genomic_DNA"/>
</dbReference>
<dbReference type="InterPro" id="IPR024930">
    <property type="entry name" value="Skp_dom_sf"/>
</dbReference>
<evidence type="ECO:0000313" key="3">
    <source>
        <dbReference type="EMBL" id="VTR96877.1"/>
    </source>
</evidence>
<accession>A0A6P2D7G3</accession>
<dbReference type="Pfam" id="PF03938">
    <property type="entry name" value="OmpH"/>
    <property type="match status" value="1"/>
</dbReference>
<evidence type="ECO:0000256" key="2">
    <source>
        <dbReference type="SAM" id="SignalP"/>
    </source>
</evidence>